<organism evidence="14 15">
    <name type="scientific">Thalictrum thalictroides</name>
    <name type="common">Rue-anemone</name>
    <name type="synonym">Anemone thalictroides</name>
    <dbReference type="NCBI Taxonomy" id="46969"/>
    <lineage>
        <taxon>Eukaryota</taxon>
        <taxon>Viridiplantae</taxon>
        <taxon>Streptophyta</taxon>
        <taxon>Embryophyta</taxon>
        <taxon>Tracheophyta</taxon>
        <taxon>Spermatophyta</taxon>
        <taxon>Magnoliopsida</taxon>
        <taxon>Ranunculales</taxon>
        <taxon>Ranunculaceae</taxon>
        <taxon>Thalictroideae</taxon>
        <taxon>Thalictrum</taxon>
    </lineage>
</organism>
<dbReference type="SMART" id="SM00079">
    <property type="entry name" value="PBPe"/>
    <property type="match status" value="1"/>
</dbReference>
<dbReference type="PANTHER" id="PTHR18966">
    <property type="entry name" value="IONOTROPIC GLUTAMATE RECEPTOR"/>
    <property type="match status" value="1"/>
</dbReference>
<keyword evidence="15" id="KW-1185">Reference proteome</keyword>
<dbReference type="GO" id="GO:0016020">
    <property type="term" value="C:membrane"/>
    <property type="evidence" value="ECO:0007669"/>
    <property type="project" value="UniProtKB-SubCell"/>
</dbReference>
<feature type="region of interest" description="Disordered" evidence="11">
    <location>
        <begin position="289"/>
        <end position="322"/>
    </location>
</feature>
<accession>A0A7J6WPM3</accession>
<evidence type="ECO:0000256" key="11">
    <source>
        <dbReference type="SAM" id="MobiDB-lite"/>
    </source>
</evidence>
<comment type="caution">
    <text evidence="14">The sequence shown here is derived from an EMBL/GenBank/DDBJ whole genome shotgun (WGS) entry which is preliminary data.</text>
</comment>
<keyword evidence="10" id="KW-0407">Ion channel</keyword>
<dbReference type="InterPro" id="IPR015683">
    <property type="entry name" value="Ionotropic_Glu_rcpt"/>
</dbReference>
<dbReference type="EMBL" id="JABWDY010013279">
    <property type="protein sequence ID" value="KAF5198405.1"/>
    <property type="molecule type" value="Genomic_DNA"/>
</dbReference>
<dbReference type="Gene3D" id="3.40.190.10">
    <property type="entry name" value="Periplasmic binding protein-like II"/>
    <property type="match status" value="2"/>
</dbReference>
<keyword evidence="7 14" id="KW-0675">Receptor</keyword>
<evidence type="ECO:0000256" key="8">
    <source>
        <dbReference type="ARBA" id="ARBA00023180"/>
    </source>
</evidence>
<keyword evidence="9" id="KW-1071">Ligand-gated ion channel</keyword>
<keyword evidence="8" id="KW-0325">Glycoprotein</keyword>
<sequence>MCQEKHIISGSGATGGHPVLVLGDRVYWPGGLLERVPLGWKMPSKAEPFRIGVPENSSFGNFVTVGGGGPSGYCIDVFTKALEKLHYDLKQYITYIPFPGEYNDLVNQVYIKNLSAAVGDITILKNRLDFVDFSQPYAESGLTMVVRVKPQDRTWLFVMPFTRDLWIVVFPKGSPMARDFSKVFLELSEDGTLDKLDKQWFPSYSCPNPSSDPQCSNPDGRLSPKYFTTLFLVTGLTSTIMLVLYIVRLFKKYPCVSNTLPDTTSGMGDSFWNAMKKLAEYFGKGRLDQSPKVPVSSPAGNIEMLTSSEGDNTPRHGQSTPLTDIEMHNTYIQQSYTRTRILRPVFSFPICGGTRVHGV</sequence>
<evidence type="ECO:0000313" key="15">
    <source>
        <dbReference type="Proteomes" id="UP000554482"/>
    </source>
</evidence>
<dbReference type="InterPro" id="IPR001638">
    <property type="entry name" value="Solute-binding_3/MltF_N"/>
</dbReference>
<feature type="domain" description="Ionotropic glutamate receptor C-terminal" evidence="13">
    <location>
        <begin position="50"/>
        <end position="203"/>
    </location>
</feature>
<evidence type="ECO:0000256" key="4">
    <source>
        <dbReference type="ARBA" id="ARBA00022989"/>
    </source>
</evidence>
<keyword evidence="2" id="KW-0813">Transport</keyword>
<evidence type="ECO:0000256" key="6">
    <source>
        <dbReference type="ARBA" id="ARBA00023136"/>
    </source>
</evidence>
<evidence type="ECO:0000259" key="13">
    <source>
        <dbReference type="SMART" id="SM00079"/>
    </source>
</evidence>
<evidence type="ECO:0000256" key="5">
    <source>
        <dbReference type="ARBA" id="ARBA00023065"/>
    </source>
</evidence>
<gene>
    <name evidence="14" type="ORF">FRX31_012009</name>
</gene>
<keyword evidence="5" id="KW-0406">Ion transport</keyword>
<feature type="transmembrane region" description="Helical" evidence="12">
    <location>
        <begin position="226"/>
        <end position="247"/>
    </location>
</feature>
<dbReference type="AlphaFoldDB" id="A0A7J6WPM3"/>
<evidence type="ECO:0000313" key="14">
    <source>
        <dbReference type="EMBL" id="KAF5198405.1"/>
    </source>
</evidence>
<dbReference type="InterPro" id="IPR001320">
    <property type="entry name" value="Iontro_rcpt_C"/>
</dbReference>
<keyword evidence="6 12" id="KW-0472">Membrane</keyword>
<proteinExistence type="predicted"/>
<evidence type="ECO:0000256" key="9">
    <source>
        <dbReference type="ARBA" id="ARBA00023286"/>
    </source>
</evidence>
<evidence type="ECO:0000256" key="7">
    <source>
        <dbReference type="ARBA" id="ARBA00023170"/>
    </source>
</evidence>
<evidence type="ECO:0000256" key="1">
    <source>
        <dbReference type="ARBA" id="ARBA00004141"/>
    </source>
</evidence>
<dbReference type="SUPFAM" id="SSF53850">
    <property type="entry name" value="Periplasmic binding protein-like II"/>
    <property type="match status" value="1"/>
</dbReference>
<dbReference type="OrthoDB" id="5984008at2759"/>
<reference evidence="14 15" key="1">
    <citation type="submission" date="2020-06" db="EMBL/GenBank/DDBJ databases">
        <title>Transcriptomic and genomic resources for Thalictrum thalictroides and T. hernandezii: Facilitating candidate gene discovery in an emerging model plant lineage.</title>
        <authorList>
            <person name="Arias T."/>
            <person name="Riano-Pachon D.M."/>
            <person name="Di Stilio V.S."/>
        </authorList>
    </citation>
    <scope>NUCLEOTIDE SEQUENCE [LARGE SCALE GENOMIC DNA]</scope>
    <source>
        <strain evidence="15">cv. WT478/WT964</strain>
        <tissue evidence="14">Leaves</tissue>
    </source>
</reference>
<dbReference type="Pfam" id="PF00497">
    <property type="entry name" value="SBP_bac_3"/>
    <property type="match status" value="1"/>
</dbReference>
<evidence type="ECO:0000256" key="3">
    <source>
        <dbReference type="ARBA" id="ARBA00022692"/>
    </source>
</evidence>
<dbReference type="GO" id="GO:0015276">
    <property type="term" value="F:ligand-gated monoatomic ion channel activity"/>
    <property type="evidence" value="ECO:0007669"/>
    <property type="project" value="InterPro"/>
</dbReference>
<dbReference type="Proteomes" id="UP000554482">
    <property type="component" value="Unassembled WGS sequence"/>
</dbReference>
<keyword evidence="3 12" id="KW-0812">Transmembrane</keyword>
<keyword evidence="4 12" id="KW-1133">Transmembrane helix</keyword>
<evidence type="ECO:0000256" key="12">
    <source>
        <dbReference type="SAM" id="Phobius"/>
    </source>
</evidence>
<feature type="compositionally biased region" description="Polar residues" evidence="11">
    <location>
        <begin position="304"/>
        <end position="322"/>
    </location>
</feature>
<evidence type="ECO:0000256" key="2">
    <source>
        <dbReference type="ARBA" id="ARBA00022448"/>
    </source>
</evidence>
<name>A0A7J6WPM3_THATH</name>
<evidence type="ECO:0000256" key="10">
    <source>
        <dbReference type="ARBA" id="ARBA00023303"/>
    </source>
</evidence>
<comment type="subcellular location">
    <subcellularLocation>
        <location evidence="1">Membrane</location>
        <topology evidence="1">Multi-pass membrane protein</topology>
    </subcellularLocation>
</comment>
<protein>
    <submittedName>
        <fullName evidence="14">Glutamate receptor</fullName>
    </submittedName>
</protein>